<dbReference type="Proteomes" id="UP000242015">
    <property type="component" value="Unassembled WGS sequence"/>
</dbReference>
<dbReference type="InterPro" id="IPR005537">
    <property type="entry name" value="RAMP_III_fam"/>
</dbReference>
<dbReference type="Pfam" id="PF03787">
    <property type="entry name" value="RAMPs"/>
    <property type="match status" value="1"/>
</dbReference>
<organism evidence="3 4">
    <name type="scientific">Candidatus Marsarchaeota G2 archaeon BE_D</name>
    <dbReference type="NCBI Taxonomy" id="1978158"/>
    <lineage>
        <taxon>Archaea</taxon>
        <taxon>Candidatus Marsarchaeota</taxon>
        <taxon>Candidatus Marsarchaeota group 2</taxon>
    </lineage>
</organism>
<dbReference type="PANTHER" id="PTHR39965:SF1">
    <property type="entry name" value="CRISPR SYSTEM CMR SUBUNIT CMR6"/>
    <property type="match status" value="1"/>
</dbReference>
<feature type="domain" description="CRISPR type III-associated protein" evidence="2">
    <location>
        <begin position="117"/>
        <end position="260"/>
    </location>
</feature>
<dbReference type="InterPro" id="IPR010172">
    <property type="entry name" value="CRISPR-assoc_prot_TM1791"/>
</dbReference>
<dbReference type="PANTHER" id="PTHR39965">
    <property type="entry name" value="CRISPR SYSTEM CMR SUBUNIT CMR6"/>
    <property type="match status" value="1"/>
</dbReference>
<evidence type="ECO:0000313" key="3">
    <source>
        <dbReference type="EMBL" id="PSO05227.1"/>
    </source>
</evidence>
<keyword evidence="1" id="KW-0051">Antiviral defense</keyword>
<evidence type="ECO:0000256" key="1">
    <source>
        <dbReference type="ARBA" id="ARBA00023118"/>
    </source>
</evidence>
<evidence type="ECO:0000313" key="4">
    <source>
        <dbReference type="Proteomes" id="UP000242015"/>
    </source>
</evidence>
<dbReference type="EMBL" id="NEXF01000679">
    <property type="protein sequence ID" value="PSO05227.1"/>
    <property type="molecule type" value="Genomic_DNA"/>
</dbReference>
<dbReference type="GO" id="GO:0051607">
    <property type="term" value="P:defense response to virus"/>
    <property type="evidence" value="ECO:0007669"/>
    <property type="project" value="UniProtKB-KW"/>
</dbReference>
<dbReference type="NCBIfam" id="TIGR01898">
    <property type="entry name" value="cas_TM1791_cmr6"/>
    <property type="match status" value="1"/>
</dbReference>
<comment type="caution">
    <text evidence="3">The sequence shown here is derived from an EMBL/GenBank/DDBJ whole genome shotgun (WGS) entry which is preliminary data.</text>
</comment>
<proteinExistence type="predicted"/>
<accession>A0A2R6C2W2</accession>
<evidence type="ECO:0000259" key="2">
    <source>
        <dbReference type="Pfam" id="PF03787"/>
    </source>
</evidence>
<protein>
    <submittedName>
        <fullName evidence="3">Type III-B CRISPR module RAMP protein Cmr6</fullName>
    </submittedName>
</protein>
<sequence>MEASSAKNSTQTLWVDYVYDTVVNRYSDTNTLNLFSLINISSIKVNTSDEKEKIKRSLLHSIARYSKRYSNEGGLAATRKHLNEFKIAYLSMGFAVLELDAKLTYRGLVGSSSSFGRPAFDVGLSFDPILNVPYIPSSSVKGAFKAANDTAKLLRDESVRKLDFSDAYPVDHGLKGYLLVPDVLTPHYTKGGKDVLREDEAVPVPVPYLSLAPDSVYRFMVGVGGVRPDDEFFKTVVKVFKLALECGIGAKTSLGYGVFELTKEPSVDMGVGNAK</sequence>
<dbReference type="AlphaFoldDB" id="A0A2R6C2W2"/>
<gene>
    <name evidence="3" type="ORF">B9Q04_19050</name>
</gene>
<name>A0A2R6C2W2_9ARCH</name>
<reference evidence="3 4" key="1">
    <citation type="submission" date="2017-04" db="EMBL/GenBank/DDBJ databases">
        <title>Novel microbial lineages endemic to geothermal iron-oxide mats fill important gaps in the evolutionary history of Archaea.</title>
        <authorList>
            <person name="Jay Z.J."/>
            <person name="Beam J.P."/>
            <person name="Dlakic M."/>
            <person name="Rusch D.B."/>
            <person name="Kozubal M.A."/>
            <person name="Inskeep W.P."/>
        </authorList>
    </citation>
    <scope>NUCLEOTIDE SEQUENCE [LARGE SCALE GENOMIC DNA]</scope>
    <source>
        <strain evidence="3">BE_D</strain>
    </source>
</reference>